<comment type="caution">
    <text evidence="4">The sequence shown here is derived from an EMBL/GenBank/DDBJ whole genome shotgun (WGS) entry which is preliminary data.</text>
</comment>
<dbReference type="SUPFAM" id="SSF69065">
    <property type="entry name" value="RNase III domain-like"/>
    <property type="match status" value="1"/>
</dbReference>
<organism evidence="4 5">
    <name type="scientific">Xylaria bambusicola</name>
    <dbReference type="NCBI Taxonomy" id="326684"/>
    <lineage>
        <taxon>Eukaryota</taxon>
        <taxon>Fungi</taxon>
        <taxon>Dikarya</taxon>
        <taxon>Ascomycota</taxon>
        <taxon>Pezizomycotina</taxon>
        <taxon>Sordariomycetes</taxon>
        <taxon>Xylariomycetidae</taxon>
        <taxon>Xylariales</taxon>
        <taxon>Xylariaceae</taxon>
        <taxon>Xylaria</taxon>
    </lineage>
</organism>
<dbReference type="EMBL" id="JAWHQM010000076">
    <property type="protein sequence ID" value="KAK5636730.1"/>
    <property type="molecule type" value="Genomic_DNA"/>
</dbReference>
<feature type="domain" description="RNase III" evidence="3">
    <location>
        <begin position="165"/>
        <end position="287"/>
    </location>
</feature>
<sequence length="441" mass="48788">MHIRSRLILQARALPNHLSKDVIIMSKRSFEEFSTVSSGSRYLSVLEHADNLLKVAQSLKQDLERLGKYGDSPSHEKIFSTLKQHNNEIHIATQALSQDETSNVSTASESTHKVQRIDKHQETSSGHPLSGLLIPNPAVLTKWTSQDVRDTDSLPPLPPALDPVLEKAARTHAGVARGIGEMDYERLEWIGDAYLYLISSAFIYQTFPNLAAGRCSQLRERLIKNETLSDFTVRYNLDKRARLPTEYQPGGRPSQTGAGTSASKKERKKVLGDLLEAYMAAAILGDVGGLPRVITWLKQVWATTLQREIRDEHKKSAIEGYSTAVRGEGQFSGGSAAHPLPPKVALSKAIGTRMVNITYQDEGQPKKDKNTGLPWFTVGAYYNGFGETNLKLGYGSGLSKKDAGEKAAIQALENKKLIKRLQKLKDDMNTTLTNTEKPLDK</sequence>
<feature type="compositionally biased region" description="Basic and acidic residues" evidence="2">
    <location>
        <begin position="110"/>
        <end position="122"/>
    </location>
</feature>
<evidence type="ECO:0000313" key="5">
    <source>
        <dbReference type="Proteomes" id="UP001305414"/>
    </source>
</evidence>
<protein>
    <recommendedName>
        <fullName evidence="3">RNase III domain-containing protein</fullName>
    </recommendedName>
</protein>
<keyword evidence="5" id="KW-1185">Reference proteome</keyword>
<dbReference type="SUPFAM" id="SSF54768">
    <property type="entry name" value="dsRNA-binding domain-like"/>
    <property type="match status" value="1"/>
</dbReference>
<dbReference type="GO" id="GO:0006364">
    <property type="term" value="P:rRNA processing"/>
    <property type="evidence" value="ECO:0007669"/>
    <property type="project" value="TreeGrafter"/>
</dbReference>
<evidence type="ECO:0000259" key="3">
    <source>
        <dbReference type="PROSITE" id="PS50142"/>
    </source>
</evidence>
<evidence type="ECO:0000256" key="1">
    <source>
        <dbReference type="ARBA" id="ARBA00022884"/>
    </source>
</evidence>
<dbReference type="Gene3D" id="3.30.160.20">
    <property type="match status" value="1"/>
</dbReference>
<gene>
    <name evidence="4" type="ORF">RRF57_012442</name>
</gene>
<dbReference type="GO" id="GO:0003723">
    <property type="term" value="F:RNA binding"/>
    <property type="evidence" value="ECO:0007669"/>
    <property type="project" value="UniProtKB-KW"/>
</dbReference>
<feature type="compositionally biased region" description="Polar residues" evidence="2">
    <location>
        <begin position="253"/>
        <end position="262"/>
    </location>
</feature>
<dbReference type="PANTHER" id="PTHR11207">
    <property type="entry name" value="RIBONUCLEASE III"/>
    <property type="match status" value="1"/>
</dbReference>
<dbReference type="PROSITE" id="PS50142">
    <property type="entry name" value="RNASE_3_2"/>
    <property type="match status" value="1"/>
</dbReference>
<feature type="region of interest" description="Disordered" evidence="2">
    <location>
        <begin position="243"/>
        <end position="265"/>
    </location>
</feature>
<evidence type="ECO:0000313" key="4">
    <source>
        <dbReference type="EMBL" id="KAK5636730.1"/>
    </source>
</evidence>
<dbReference type="InterPro" id="IPR000999">
    <property type="entry name" value="RNase_III_dom"/>
</dbReference>
<dbReference type="Pfam" id="PF00636">
    <property type="entry name" value="Ribonuclease_3"/>
    <property type="match status" value="1"/>
</dbReference>
<reference evidence="4 5" key="1">
    <citation type="submission" date="2023-10" db="EMBL/GenBank/DDBJ databases">
        <title>Draft genome sequence of Xylaria bambusicola isolate GMP-LS, the root and basal stem rot pathogen of sugarcane in Indonesia.</title>
        <authorList>
            <person name="Selvaraj P."/>
            <person name="Muralishankar V."/>
            <person name="Muruganantham S."/>
            <person name="Sp S."/>
            <person name="Haryani S."/>
            <person name="Lau K.J.X."/>
            <person name="Naqvi N.I."/>
        </authorList>
    </citation>
    <scope>NUCLEOTIDE SEQUENCE [LARGE SCALE GENOMIC DNA]</scope>
    <source>
        <strain evidence="4">GMP-LS</strain>
    </source>
</reference>
<evidence type="ECO:0000256" key="2">
    <source>
        <dbReference type="SAM" id="MobiDB-lite"/>
    </source>
</evidence>
<dbReference type="PANTHER" id="PTHR11207:SF0">
    <property type="entry name" value="RIBONUCLEASE 3"/>
    <property type="match status" value="1"/>
</dbReference>
<dbReference type="GO" id="GO:0005654">
    <property type="term" value="C:nucleoplasm"/>
    <property type="evidence" value="ECO:0007669"/>
    <property type="project" value="TreeGrafter"/>
</dbReference>
<feature type="region of interest" description="Disordered" evidence="2">
    <location>
        <begin position="97"/>
        <end position="128"/>
    </location>
</feature>
<feature type="compositionally biased region" description="Polar residues" evidence="2">
    <location>
        <begin position="97"/>
        <end position="109"/>
    </location>
</feature>
<dbReference type="Gene3D" id="1.10.1520.10">
    <property type="entry name" value="Ribonuclease III domain"/>
    <property type="match status" value="1"/>
</dbReference>
<dbReference type="GO" id="GO:0034475">
    <property type="term" value="P:U4 snRNA 3'-end processing"/>
    <property type="evidence" value="ECO:0007669"/>
    <property type="project" value="TreeGrafter"/>
</dbReference>
<dbReference type="InterPro" id="IPR036389">
    <property type="entry name" value="RNase_III_sf"/>
</dbReference>
<keyword evidence="1" id="KW-0694">RNA-binding</keyword>
<dbReference type="CDD" id="cd00593">
    <property type="entry name" value="RIBOc"/>
    <property type="match status" value="1"/>
</dbReference>
<dbReference type="SMART" id="SM00535">
    <property type="entry name" value="RIBOc"/>
    <property type="match status" value="1"/>
</dbReference>
<name>A0AAN7UPR0_9PEZI</name>
<accession>A0AAN7UPR0</accession>
<proteinExistence type="predicted"/>
<dbReference type="AlphaFoldDB" id="A0AAN7UPR0"/>
<dbReference type="Proteomes" id="UP001305414">
    <property type="component" value="Unassembled WGS sequence"/>
</dbReference>
<dbReference type="GO" id="GO:0004525">
    <property type="term" value="F:ribonuclease III activity"/>
    <property type="evidence" value="ECO:0007669"/>
    <property type="project" value="InterPro"/>
</dbReference>
<dbReference type="GO" id="GO:0006369">
    <property type="term" value="P:termination of RNA polymerase II transcription"/>
    <property type="evidence" value="ECO:0007669"/>
    <property type="project" value="TreeGrafter"/>
</dbReference>